<organism evidence="1 2">
    <name type="scientific">Cladophialophora bantiana (strain ATCC 10958 / CBS 173.52 / CDC B-1940 / NIH 8579)</name>
    <name type="common">Xylohypha bantiana</name>
    <dbReference type="NCBI Taxonomy" id="1442370"/>
    <lineage>
        <taxon>Eukaryota</taxon>
        <taxon>Fungi</taxon>
        <taxon>Dikarya</taxon>
        <taxon>Ascomycota</taxon>
        <taxon>Pezizomycotina</taxon>
        <taxon>Eurotiomycetes</taxon>
        <taxon>Chaetothyriomycetidae</taxon>
        <taxon>Chaetothyriales</taxon>
        <taxon>Herpotrichiellaceae</taxon>
        <taxon>Cladophialophora</taxon>
    </lineage>
</organism>
<evidence type="ECO:0000313" key="1">
    <source>
        <dbReference type="EMBL" id="KIW94252.1"/>
    </source>
</evidence>
<dbReference type="EMBL" id="KN846986">
    <property type="protein sequence ID" value="KIW94252.1"/>
    <property type="molecule type" value="Genomic_DNA"/>
</dbReference>
<dbReference type="AlphaFoldDB" id="A0A0D2G6L8"/>
<dbReference type="Proteomes" id="UP000053789">
    <property type="component" value="Unassembled WGS sequence"/>
</dbReference>
<dbReference type="HOGENOM" id="CLU_2072878_0_0_1"/>
<name>A0A0D2G6L8_CLAB1</name>
<evidence type="ECO:0008006" key="3">
    <source>
        <dbReference type="Google" id="ProtNLM"/>
    </source>
</evidence>
<dbReference type="GeneID" id="27698496"/>
<reference evidence="1" key="1">
    <citation type="submission" date="2015-01" db="EMBL/GenBank/DDBJ databases">
        <title>The Genome Sequence of Cladophialophora bantiana CBS 173.52.</title>
        <authorList>
            <consortium name="The Broad Institute Genomics Platform"/>
            <person name="Cuomo C."/>
            <person name="de Hoog S."/>
            <person name="Gorbushina A."/>
            <person name="Stielow B."/>
            <person name="Teixiera M."/>
            <person name="Abouelleil A."/>
            <person name="Chapman S.B."/>
            <person name="Priest M."/>
            <person name="Young S.K."/>
            <person name="Wortman J."/>
            <person name="Nusbaum C."/>
            <person name="Birren B."/>
        </authorList>
    </citation>
    <scope>NUCLEOTIDE SEQUENCE [LARGE SCALE GENOMIC DNA]</scope>
    <source>
        <strain evidence="1">CBS 173.52</strain>
    </source>
</reference>
<accession>A0A0D2G6L8</accession>
<sequence>MKVADSKPIPEVKTDMSLILGFLLDKYIKHLQDVGVNKAGKQTIIVLTDGKWEHNKASEVIKDFVNEWQGLDRNNIQSRSMGIQIVQFGDDPEATLRLGYLDNELQFEREGPRILLTQ</sequence>
<dbReference type="OrthoDB" id="5986190at2759"/>
<dbReference type="RefSeq" id="XP_016620921.1">
    <property type="nucleotide sequence ID" value="XM_016763308.1"/>
</dbReference>
<evidence type="ECO:0000313" key="2">
    <source>
        <dbReference type="Proteomes" id="UP000053789"/>
    </source>
</evidence>
<dbReference type="VEuPathDB" id="FungiDB:Z519_05568"/>
<protein>
    <recommendedName>
        <fullName evidence="3">VWFA domain-containing protein</fullName>
    </recommendedName>
</protein>
<proteinExistence type="predicted"/>
<keyword evidence="2" id="KW-1185">Reference proteome</keyword>
<gene>
    <name evidence="1" type="ORF">Z519_05568</name>
</gene>